<dbReference type="NCBIfam" id="TIGR01167">
    <property type="entry name" value="LPXTG_anchor"/>
    <property type="match status" value="1"/>
</dbReference>
<dbReference type="Pfam" id="PF17802">
    <property type="entry name" value="SpaA"/>
    <property type="match status" value="1"/>
</dbReference>
<keyword evidence="4" id="KW-0572">Peptidoglycan-anchor</keyword>
<dbReference type="EMBL" id="CALZ01000090">
    <property type="protein sequence ID" value="CCK83661.1"/>
    <property type="molecule type" value="Genomic_DNA"/>
</dbReference>
<dbReference type="Gene3D" id="2.60.40.740">
    <property type="match status" value="1"/>
</dbReference>
<evidence type="ECO:0000256" key="4">
    <source>
        <dbReference type="ARBA" id="ARBA00023088"/>
    </source>
</evidence>
<sequence length="533" mass="57594">MKRGKIATLMAAFGLLMPVATSVVQADTTDSNYTSDKPSEVKVAIHKYRTTSDLSTKTKQNQDFAEKTTDDLKSLLNTQDLAPMSGVVFKWFKVEDDATAAELGKMNLEQLEAKYKTSGEVTTNENGEADQTVSSANYGKYYYVEVTKSENSFETAPFLLEVPSYVSKQGYAKTMNVYPKNKVTTPTPGKDVNELGNNNSGAKVGAQVKWYLKGTIPADIADYKTYEFQDTLDKALTYDDSFAPVVTVGTTKLTEGTDYTVTKPGADRMFKVTLTKEGQKKASAVLKAADGQTPSADEIGDIKENTNDNPFIEVEFATKINENAVSGKEIDNKVTLNYDNNGNVKGNPESDKTEVHTGGFRFVKKDAVSGKTLKGAEFALYEADGTTAVKWTKEMLALNKAAIDAGKFKDAAEGSAVVMVSGEDGSFEIQGLKYGENGTDNSKASTKYVAKETKAPNGYTLPDNADVKFTVTATSYYKDPTAVNLVAADPQEIDNNKTPNLPMTGGIGSAIFAILGLSLAGFGAFEIKKRRQA</sequence>
<dbReference type="InterPro" id="IPR019931">
    <property type="entry name" value="LPXTG_anchor"/>
</dbReference>
<dbReference type="InterPro" id="IPR032364">
    <property type="entry name" value="GramPos_pilinD1_N"/>
</dbReference>
<evidence type="ECO:0000256" key="5">
    <source>
        <dbReference type="SAM" id="Phobius"/>
    </source>
</evidence>
<dbReference type="EMBL" id="CALZ01000099">
    <property type="protein sequence ID" value="CCK83873.1"/>
    <property type="molecule type" value="Genomic_DNA"/>
</dbReference>
<keyword evidence="3 6" id="KW-0732">Signal</keyword>
<evidence type="ECO:0000256" key="1">
    <source>
        <dbReference type="ARBA" id="ARBA00022512"/>
    </source>
</evidence>
<feature type="domain" description="SpaA-like prealbumin fold" evidence="9">
    <location>
        <begin position="360"/>
        <end position="475"/>
    </location>
</feature>
<feature type="domain" description="Gram-positive cocci surface proteins LPxTG" evidence="7">
    <location>
        <begin position="494"/>
        <end position="531"/>
    </location>
</feature>
<dbReference type="NCBIfam" id="NF033902">
    <property type="entry name" value="iso_D2_wall_anc"/>
    <property type="match status" value="1"/>
</dbReference>
<gene>
    <name evidence="10" type="ORF">BN146_05275</name>
    <name evidence="11" type="ORF">BN146_06415</name>
</gene>
<dbReference type="InterPro" id="IPR048052">
    <property type="entry name" value="FM1-like"/>
</dbReference>
<proteinExistence type="predicted"/>
<dbReference type="AlphaFoldDB" id="K0NRZ6"/>
<keyword evidence="5" id="KW-0812">Transmembrane</keyword>
<evidence type="ECO:0000313" key="11">
    <source>
        <dbReference type="EMBL" id="CCK83873.1"/>
    </source>
</evidence>
<comment type="caution">
    <text evidence="11">The sequence shown here is derived from an EMBL/GenBank/DDBJ whole genome shotgun (WGS) entry which is preliminary data.</text>
</comment>
<evidence type="ECO:0000313" key="10">
    <source>
        <dbReference type="EMBL" id="CCK83661.1"/>
    </source>
</evidence>
<feature type="chain" id="PRO_5015095746" evidence="6">
    <location>
        <begin position="27"/>
        <end position="533"/>
    </location>
</feature>
<reference evidence="11 12" key="1">
    <citation type="submission" date="2012-08" db="EMBL/GenBank/DDBJ databases">
        <title>Draft Genome Sequences of Lactobacillus equicursoris CIP 110162T, isolated from thoroughbred racehorse feces and Lactobacillus sp. CRBIP 24.137 isolated from urine of human.</title>
        <authorList>
            <person name="Cousin S."/>
            <person name="Loux V."/>
            <person name="Ma L."/>
            <person name="Creno S."/>
            <person name="Clermont D."/>
            <person name="Bizet C."/>
            <person name="Bouchier C."/>
        </authorList>
    </citation>
    <scope>NUCLEOTIDE SEQUENCE [LARGE SCALE GENOMIC DNA]</scope>
    <source>
        <strain evidence="11 12">66c</strain>
    </source>
</reference>
<dbReference type="InterPro" id="IPR026466">
    <property type="entry name" value="Fim_isopep_form_D2_dom"/>
</dbReference>
<evidence type="ECO:0000259" key="8">
    <source>
        <dbReference type="Pfam" id="PF16555"/>
    </source>
</evidence>
<keyword evidence="5" id="KW-1133">Transmembrane helix</keyword>
<keyword evidence="2" id="KW-0964">Secreted</keyword>
<evidence type="ECO:0000313" key="12">
    <source>
        <dbReference type="Proteomes" id="UP000009325"/>
    </source>
</evidence>
<dbReference type="Pfam" id="PF00746">
    <property type="entry name" value="Gram_pos_anchor"/>
    <property type="match status" value="1"/>
</dbReference>
<keyword evidence="1" id="KW-0134">Cell wall</keyword>
<feature type="signal peptide" evidence="6">
    <location>
        <begin position="1"/>
        <end position="26"/>
    </location>
</feature>
<accession>K0NRZ6</accession>
<evidence type="ECO:0000256" key="2">
    <source>
        <dbReference type="ARBA" id="ARBA00022525"/>
    </source>
</evidence>
<organism evidence="11 12">
    <name type="scientific">Lactobacillus equicursoris 66c</name>
    <dbReference type="NCBI Taxonomy" id="872326"/>
    <lineage>
        <taxon>Bacteria</taxon>
        <taxon>Bacillati</taxon>
        <taxon>Bacillota</taxon>
        <taxon>Bacilli</taxon>
        <taxon>Lactobacillales</taxon>
        <taxon>Lactobacillaceae</taxon>
        <taxon>Lactobacillus</taxon>
    </lineage>
</organism>
<dbReference type="RefSeq" id="WP_009558106.1">
    <property type="nucleotide sequence ID" value="NZ_CALZ01000090.1"/>
</dbReference>
<dbReference type="Proteomes" id="UP000009325">
    <property type="component" value="Unassembled WGS sequence"/>
</dbReference>
<dbReference type="Pfam" id="PF16555">
    <property type="entry name" value="GramPos_pilinD1"/>
    <property type="match status" value="1"/>
</dbReference>
<protein>
    <submittedName>
        <fullName evidence="11">Fimbrial subunit protein</fullName>
    </submittedName>
</protein>
<feature type="domain" description="Gram-positive pilin subunit D1 N-terminal" evidence="8">
    <location>
        <begin position="39"/>
        <end position="181"/>
    </location>
</feature>
<dbReference type="OrthoDB" id="3263741at2"/>
<evidence type="ECO:0000259" key="9">
    <source>
        <dbReference type="Pfam" id="PF17802"/>
    </source>
</evidence>
<feature type="transmembrane region" description="Helical" evidence="5">
    <location>
        <begin position="503"/>
        <end position="525"/>
    </location>
</feature>
<name>K0NRZ6_9LACO</name>
<dbReference type="Gene3D" id="2.60.40.10">
    <property type="entry name" value="Immunoglobulins"/>
    <property type="match status" value="2"/>
</dbReference>
<dbReference type="InterPro" id="IPR041033">
    <property type="entry name" value="SpaA_PFL_dom_1"/>
</dbReference>
<evidence type="ECO:0000256" key="3">
    <source>
        <dbReference type="ARBA" id="ARBA00022729"/>
    </source>
</evidence>
<dbReference type="InterPro" id="IPR013783">
    <property type="entry name" value="Ig-like_fold"/>
</dbReference>
<keyword evidence="5" id="KW-0472">Membrane</keyword>
<evidence type="ECO:0000259" key="7">
    <source>
        <dbReference type="Pfam" id="PF00746"/>
    </source>
</evidence>
<dbReference type="NCBIfam" id="TIGR04226">
    <property type="entry name" value="RrgB_K2N_iso_D2"/>
    <property type="match status" value="1"/>
</dbReference>
<evidence type="ECO:0000256" key="6">
    <source>
        <dbReference type="SAM" id="SignalP"/>
    </source>
</evidence>